<evidence type="ECO:0008006" key="5">
    <source>
        <dbReference type="Google" id="ProtNLM"/>
    </source>
</evidence>
<protein>
    <recommendedName>
        <fullName evidence="5">ALIX V-shaped domain-containing protein</fullName>
    </recommendedName>
</protein>
<feature type="compositionally biased region" description="Basic and acidic residues" evidence="2">
    <location>
        <begin position="1"/>
        <end position="13"/>
    </location>
</feature>
<comment type="caution">
    <text evidence="3">The sequence shown here is derived from an EMBL/GenBank/DDBJ whole genome shotgun (WGS) entry which is preliminary data.</text>
</comment>
<feature type="region of interest" description="Disordered" evidence="2">
    <location>
        <begin position="276"/>
        <end position="309"/>
    </location>
</feature>
<evidence type="ECO:0000256" key="2">
    <source>
        <dbReference type="SAM" id="MobiDB-lite"/>
    </source>
</evidence>
<dbReference type="EMBL" id="CAUYUJ010015162">
    <property type="protein sequence ID" value="CAK0850554.1"/>
    <property type="molecule type" value="Genomic_DNA"/>
</dbReference>
<accession>A0ABN9TXS6</accession>
<dbReference type="Proteomes" id="UP001189429">
    <property type="component" value="Unassembled WGS sequence"/>
</dbReference>
<evidence type="ECO:0000313" key="4">
    <source>
        <dbReference type="Proteomes" id="UP001189429"/>
    </source>
</evidence>
<organism evidence="3 4">
    <name type="scientific">Prorocentrum cordatum</name>
    <dbReference type="NCBI Taxonomy" id="2364126"/>
    <lineage>
        <taxon>Eukaryota</taxon>
        <taxon>Sar</taxon>
        <taxon>Alveolata</taxon>
        <taxon>Dinophyceae</taxon>
        <taxon>Prorocentrales</taxon>
        <taxon>Prorocentraceae</taxon>
        <taxon>Prorocentrum</taxon>
    </lineage>
</organism>
<evidence type="ECO:0000256" key="1">
    <source>
        <dbReference type="SAM" id="Coils"/>
    </source>
</evidence>
<keyword evidence="4" id="KW-1185">Reference proteome</keyword>
<evidence type="ECO:0000313" key="3">
    <source>
        <dbReference type="EMBL" id="CAK0850554.1"/>
    </source>
</evidence>
<feature type="non-terminal residue" evidence="3">
    <location>
        <position position="1"/>
    </location>
</feature>
<feature type="coiled-coil region" evidence="1">
    <location>
        <begin position="26"/>
        <end position="53"/>
    </location>
</feature>
<feature type="non-terminal residue" evidence="3">
    <location>
        <position position="309"/>
    </location>
</feature>
<reference evidence="3" key="1">
    <citation type="submission" date="2023-10" db="EMBL/GenBank/DDBJ databases">
        <authorList>
            <person name="Chen Y."/>
            <person name="Shah S."/>
            <person name="Dougan E. K."/>
            <person name="Thang M."/>
            <person name="Chan C."/>
        </authorList>
    </citation>
    <scope>NUCLEOTIDE SEQUENCE [LARGE SCALE GENOMIC DNA]</scope>
</reference>
<gene>
    <name evidence="3" type="ORF">PCOR1329_LOCUS42946</name>
</gene>
<proteinExistence type="predicted"/>
<keyword evidence="1" id="KW-0175">Coiled coil</keyword>
<name>A0ABN9TXS6_9DINO</name>
<feature type="region of interest" description="Disordered" evidence="2">
    <location>
        <begin position="1"/>
        <end position="21"/>
    </location>
</feature>
<sequence>DKLLRPFTERQDNEVNSESQADAHAIEALVKERDGAEAAAAELEEKLRAMYDISTHNAEVQRRLDPLGVSAPPIDQVNVSLCPPQRMRQELVAFYDASLGPMLEKFQRYASCVANARKCFQAMGDRRELLLESVRAARTRLLADLEPDRDGEGAECVSEEDAAKERALHSEAGKKLAAAFWEEEEDAICQGVEALRVRAEFAAELLDECDKNVKMLQAVADKTRWAAKDARRDAAPLPRADAQDLPAEDEAEMVFEIRRLTVLNEAEGEKALLQRAQERSSLHTRQLQRHLDRGRRCEKEPRQRRAEAR</sequence>
<feature type="compositionally biased region" description="Basic and acidic residues" evidence="2">
    <location>
        <begin position="289"/>
        <end position="309"/>
    </location>
</feature>